<proteinExistence type="predicted"/>
<dbReference type="InterPro" id="IPR010504">
    <property type="entry name" value="AH_dom"/>
</dbReference>
<dbReference type="OMA" id="ESHADND"/>
<dbReference type="GO" id="GO:0005737">
    <property type="term" value="C:cytoplasm"/>
    <property type="evidence" value="ECO:0007669"/>
    <property type="project" value="InterPro"/>
</dbReference>
<protein>
    <recommendedName>
        <fullName evidence="6">BAR domain-containing protein</fullName>
    </recommendedName>
</protein>
<feature type="domain" description="BAR" evidence="3">
    <location>
        <begin position="1"/>
        <end position="235"/>
    </location>
</feature>
<keyword evidence="1" id="KW-0175">Coiled coil</keyword>
<accession>A0A151ZEX4</accession>
<evidence type="ECO:0008006" key="6">
    <source>
        <dbReference type="Google" id="ProtNLM"/>
    </source>
</evidence>
<dbReference type="STRING" id="361077.A0A151ZEX4"/>
<dbReference type="InterPro" id="IPR004148">
    <property type="entry name" value="BAR_dom"/>
</dbReference>
<dbReference type="InParanoid" id="A0A151ZEX4"/>
<dbReference type="EMBL" id="LODT01000029">
    <property type="protein sequence ID" value="KYQ92522.1"/>
    <property type="molecule type" value="Genomic_DNA"/>
</dbReference>
<evidence type="ECO:0000256" key="1">
    <source>
        <dbReference type="SAM" id="Coils"/>
    </source>
</evidence>
<dbReference type="InterPro" id="IPR027267">
    <property type="entry name" value="AH/BAR_dom_sf"/>
</dbReference>
<reference evidence="4 5" key="1">
    <citation type="submission" date="2015-12" db="EMBL/GenBank/DDBJ databases">
        <title>Dictyostelia acquired genes for synthesis and detection of signals that induce cell-type specialization by lateral gene transfer from prokaryotes.</title>
        <authorList>
            <person name="Gloeckner G."/>
            <person name="Schaap P."/>
        </authorList>
    </citation>
    <scope>NUCLEOTIDE SEQUENCE [LARGE SCALE GENOMIC DNA]</scope>
    <source>
        <strain evidence="4 5">TK</strain>
    </source>
</reference>
<evidence type="ECO:0000259" key="2">
    <source>
        <dbReference type="PROSITE" id="PS50870"/>
    </source>
</evidence>
<dbReference type="FunCoup" id="A0A151ZEX4">
    <property type="interactions" value="4"/>
</dbReference>
<comment type="caution">
    <text evidence="4">The sequence shown here is derived from an EMBL/GenBank/DDBJ whole genome shotgun (WGS) entry which is preliminary data.</text>
</comment>
<dbReference type="PROSITE" id="PS50870">
    <property type="entry name" value="AH"/>
    <property type="match status" value="1"/>
</dbReference>
<evidence type="ECO:0000313" key="5">
    <source>
        <dbReference type="Proteomes" id="UP000076078"/>
    </source>
</evidence>
<dbReference type="GO" id="GO:0019904">
    <property type="term" value="F:protein domain specific binding"/>
    <property type="evidence" value="ECO:0007669"/>
    <property type="project" value="InterPro"/>
</dbReference>
<sequence>MKNFSKKLSQVKQYAGEKMGKVESHADNDSTKEIKEKLRHIKTEYSQMYTIGKQHAVETEKCTQNGTQFADVLTQFGSGFFSDQTVGEVLKKVGIQLKAVEQARQTCNVNSVQSLITPVGKFQDNEIKKARDAKHKQDTIRLKYDAALERLNEAKKKNDANSLKVKGMEQECADIKIEYDQVNSEFTQVMDHLVQEMNKQLVAELREYALQQLAFYKQAAALWEETSDVLNQFQA</sequence>
<organism evidence="4 5">
    <name type="scientific">Tieghemostelium lacteum</name>
    <name type="common">Slime mold</name>
    <name type="synonym">Dictyostelium lacteum</name>
    <dbReference type="NCBI Taxonomy" id="361077"/>
    <lineage>
        <taxon>Eukaryota</taxon>
        <taxon>Amoebozoa</taxon>
        <taxon>Evosea</taxon>
        <taxon>Eumycetozoa</taxon>
        <taxon>Dictyostelia</taxon>
        <taxon>Dictyosteliales</taxon>
        <taxon>Raperosteliaceae</taxon>
        <taxon>Tieghemostelium</taxon>
    </lineage>
</organism>
<feature type="coiled-coil region" evidence="1">
    <location>
        <begin position="137"/>
        <end position="185"/>
    </location>
</feature>
<dbReference type="OrthoDB" id="14167at2759"/>
<dbReference type="SUPFAM" id="SSF103657">
    <property type="entry name" value="BAR/IMD domain-like"/>
    <property type="match status" value="1"/>
</dbReference>
<dbReference type="Proteomes" id="UP000076078">
    <property type="component" value="Unassembled WGS sequence"/>
</dbReference>
<keyword evidence="5" id="KW-1185">Reference proteome</keyword>
<dbReference type="PROSITE" id="PS51021">
    <property type="entry name" value="BAR"/>
    <property type="match status" value="1"/>
</dbReference>
<dbReference type="Gene3D" id="1.20.1270.60">
    <property type="entry name" value="Arfaptin homology (AH) domain/BAR domain"/>
    <property type="match status" value="1"/>
</dbReference>
<feature type="domain" description="AH" evidence="2">
    <location>
        <begin position="112"/>
        <end position="228"/>
    </location>
</feature>
<dbReference type="CDD" id="cd07307">
    <property type="entry name" value="BAR"/>
    <property type="match status" value="1"/>
</dbReference>
<gene>
    <name evidence="4" type="ORF">DLAC_06513</name>
</gene>
<evidence type="ECO:0000313" key="4">
    <source>
        <dbReference type="EMBL" id="KYQ92522.1"/>
    </source>
</evidence>
<dbReference type="Pfam" id="PF03114">
    <property type="entry name" value="BAR"/>
    <property type="match status" value="1"/>
</dbReference>
<name>A0A151ZEX4_TIELA</name>
<dbReference type="AlphaFoldDB" id="A0A151ZEX4"/>
<evidence type="ECO:0000259" key="3">
    <source>
        <dbReference type="PROSITE" id="PS51021"/>
    </source>
</evidence>